<dbReference type="GO" id="GO:0005739">
    <property type="term" value="C:mitochondrion"/>
    <property type="evidence" value="ECO:0007669"/>
    <property type="project" value="UniProtKB-SubCell"/>
</dbReference>
<dbReference type="EMBL" id="OX597831">
    <property type="protein sequence ID" value="CAI9735950.1"/>
    <property type="molecule type" value="Genomic_DNA"/>
</dbReference>
<organism evidence="6 7">
    <name type="scientific">Octopus vulgaris</name>
    <name type="common">Common octopus</name>
    <dbReference type="NCBI Taxonomy" id="6645"/>
    <lineage>
        <taxon>Eukaryota</taxon>
        <taxon>Metazoa</taxon>
        <taxon>Spiralia</taxon>
        <taxon>Lophotrochozoa</taxon>
        <taxon>Mollusca</taxon>
        <taxon>Cephalopoda</taxon>
        <taxon>Coleoidea</taxon>
        <taxon>Octopodiformes</taxon>
        <taxon>Octopoda</taxon>
        <taxon>Incirrata</taxon>
        <taxon>Octopodidae</taxon>
        <taxon>Octopus</taxon>
    </lineage>
</organism>
<dbReference type="InterPro" id="IPR019605">
    <property type="entry name" value="Misato_II_tubulin-like"/>
</dbReference>
<gene>
    <name evidence="6" type="ORF">OCTVUL_1B031247</name>
</gene>
<protein>
    <submittedName>
        <fullName evidence="6">Protein misato homolog 1-like</fullName>
    </submittedName>
</protein>
<keyword evidence="3" id="KW-0496">Mitochondrion</keyword>
<evidence type="ECO:0000313" key="7">
    <source>
        <dbReference type="Proteomes" id="UP001162480"/>
    </source>
</evidence>
<dbReference type="Gene3D" id="3.40.50.1440">
    <property type="entry name" value="Tubulin/FtsZ, GTPase domain"/>
    <property type="match status" value="1"/>
</dbReference>
<keyword evidence="7" id="KW-1185">Reference proteome</keyword>
<dbReference type="GO" id="GO:0007005">
    <property type="term" value="P:mitochondrion organization"/>
    <property type="evidence" value="ECO:0007669"/>
    <property type="project" value="InterPro"/>
</dbReference>
<proteinExistence type="inferred from homology"/>
<dbReference type="InterPro" id="IPR036525">
    <property type="entry name" value="Tubulin/FtsZ_GTPase_sf"/>
</dbReference>
<evidence type="ECO:0000259" key="4">
    <source>
        <dbReference type="Pfam" id="PF10644"/>
    </source>
</evidence>
<comment type="subcellular location">
    <subcellularLocation>
        <location evidence="1">Mitochondrion</location>
    </subcellularLocation>
</comment>
<dbReference type="Pfam" id="PF10644">
    <property type="entry name" value="Misat_Tub_SegII"/>
    <property type="match status" value="1"/>
</dbReference>
<feature type="domain" description="Misato Segment II tubulin-like" evidence="4">
    <location>
        <begin position="6"/>
        <end position="120"/>
    </location>
</feature>
<sequence length="581" mass="65788">MATTTREVITLQLGHYANYVGTHWWNIQESSFEYDPSKVSGPSEINHDVLYREGKNLNGQVTFTPRLILWDLKGSLHCLKKEGTLYDFRIKNRPTEWHGNVTVKKKPKIEKNEFLKDIEKQEECYHVPSEYEEMETESAENSKEMETLEEINKREETDGNEECNSGDKIYNLDDSTEVWSDFLNIHLHPKTINIINDYTHKSEEQPFDVFGCGYETMSGTDIWAEMEDRLHYFTEECDMLQGFQILVDAHNAFTGAASSVLEYLQDEFSSKSLLTFGLSPTNFANTDRSGHHVINAALCYYQLPMQSSLFVPLSLSTSGWPSTSTSSPVYRKFPHVNYKPHLDYHGSAILAASLDTCTLPYRLRDKQTHMKDISHSFNSMSRKVAALCSTIPFPLGEDSSLIESLMQMGDQVPWTSISPYVNTETKPWMTSTTLRGIPNSMTKSDNISAEFAPLLSQCNTRDDVLKLYLSETMPSSLNAGCSVSSPCHLASSFPHIFTPNITSQGFISTMLRPPLQAVSTVPAMSSLQSTKDSGEMVGMLYEEAKKVNLKRFHRFLAAGLEEDEFKECLNELANLSENYCE</sequence>
<evidence type="ECO:0000256" key="3">
    <source>
        <dbReference type="ARBA" id="ARBA00023128"/>
    </source>
</evidence>
<dbReference type="CDD" id="cd06060">
    <property type="entry name" value="misato"/>
    <property type="match status" value="1"/>
</dbReference>
<reference evidence="6" key="1">
    <citation type="submission" date="2023-08" db="EMBL/GenBank/DDBJ databases">
        <authorList>
            <person name="Alioto T."/>
            <person name="Alioto T."/>
            <person name="Gomez Garrido J."/>
        </authorList>
    </citation>
    <scope>NUCLEOTIDE SEQUENCE</scope>
</reference>
<feature type="domain" description="DML1/Misato tubulin" evidence="5">
    <location>
        <begin position="175"/>
        <end position="363"/>
    </location>
</feature>
<evidence type="ECO:0000259" key="5">
    <source>
        <dbReference type="Pfam" id="PF14881"/>
    </source>
</evidence>
<evidence type="ECO:0000256" key="1">
    <source>
        <dbReference type="ARBA" id="ARBA00004173"/>
    </source>
</evidence>
<name>A0AA36FEZ2_OCTVU</name>
<dbReference type="InterPro" id="IPR049942">
    <property type="entry name" value="DML1/Misato"/>
</dbReference>
<dbReference type="SUPFAM" id="SSF52490">
    <property type="entry name" value="Tubulin nucleotide-binding domain-like"/>
    <property type="match status" value="1"/>
</dbReference>
<dbReference type="AlphaFoldDB" id="A0AA36FEZ2"/>
<dbReference type="PANTHER" id="PTHR13391:SF0">
    <property type="entry name" value="PROTEIN MISATO HOMOLOG 1"/>
    <property type="match status" value="1"/>
</dbReference>
<evidence type="ECO:0000256" key="2">
    <source>
        <dbReference type="ARBA" id="ARBA00008507"/>
    </source>
</evidence>
<evidence type="ECO:0000313" key="6">
    <source>
        <dbReference type="EMBL" id="CAI9735950.1"/>
    </source>
</evidence>
<accession>A0AA36FEZ2</accession>
<dbReference type="Proteomes" id="UP001162480">
    <property type="component" value="Chromosome 18"/>
</dbReference>
<dbReference type="PANTHER" id="PTHR13391">
    <property type="entry name" value="MITOCHONDRIAL DISTRIBUTION REGULATOR MISATO"/>
    <property type="match status" value="1"/>
</dbReference>
<comment type="similarity">
    <text evidence="2">Belongs to the misato family.</text>
</comment>
<dbReference type="InterPro" id="IPR029209">
    <property type="entry name" value="DML1/Misato_tubulin"/>
</dbReference>
<dbReference type="Pfam" id="PF14881">
    <property type="entry name" value="Tubulin_3"/>
    <property type="match status" value="1"/>
</dbReference>